<evidence type="ECO:0000259" key="7">
    <source>
        <dbReference type="Pfam" id="PF01284"/>
    </source>
</evidence>
<keyword evidence="9" id="KW-1185">Reference proteome</keyword>
<evidence type="ECO:0000256" key="1">
    <source>
        <dbReference type="ARBA" id="ARBA00004141"/>
    </source>
</evidence>
<evidence type="ECO:0000256" key="6">
    <source>
        <dbReference type="SAM" id="Phobius"/>
    </source>
</evidence>
<dbReference type="STRING" id="1314674.A0A0D7B1G7"/>
<dbReference type="AlphaFoldDB" id="A0A0D7B1G7"/>
<protein>
    <recommendedName>
        <fullName evidence="7">MARVEL domain-containing protein</fullName>
    </recommendedName>
</protein>
<evidence type="ECO:0000256" key="4">
    <source>
        <dbReference type="ARBA" id="ARBA00023136"/>
    </source>
</evidence>
<keyword evidence="4 6" id="KW-0472">Membrane</keyword>
<dbReference type="Pfam" id="PF01284">
    <property type="entry name" value="MARVEL"/>
    <property type="match status" value="1"/>
</dbReference>
<dbReference type="EMBL" id="KN880657">
    <property type="protein sequence ID" value="KIY64050.1"/>
    <property type="molecule type" value="Genomic_DNA"/>
</dbReference>
<feature type="transmembrane region" description="Helical" evidence="6">
    <location>
        <begin position="110"/>
        <end position="132"/>
    </location>
</feature>
<evidence type="ECO:0000313" key="8">
    <source>
        <dbReference type="EMBL" id="KIY64050.1"/>
    </source>
</evidence>
<feature type="region of interest" description="Disordered" evidence="5">
    <location>
        <begin position="197"/>
        <end position="269"/>
    </location>
</feature>
<name>A0A0D7B1G7_9AGAR</name>
<dbReference type="InterPro" id="IPR008253">
    <property type="entry name" value="Marvel"/>
</dbReference>
<feature type="compositionally biased region" description="Low complexity" evidence="5">
    <location>
        <begin position="247"/>
        <end position="260"/>
    </location>
</feature>
<dbReference type="Proteomes" id="UP000054007">
    <property type="component" value="Unassembled WGS sequence"/>
</dbReference>
<comment type="subcellular location">
    <subcellularLocation>
        <location evidence="1">Membrane</location>
        <topology evidence="1">Multi-pass membrane protein</topology>
    </subcellularLocation>
</comment>
<feature type="transmembrane region" description="Helical" evidence="6">
    <location>
        <begin position="6"/>
        <end position="26"/>
    </location>
</feature>
<keyword evidence="2 6" id="KW-0812">Transmembrane</keyword>
<sequence length="336" mass="36681">MAESSSALIFLAFLPLVFVVWLWMIISKPAIVFHASQIFFNFLAMCCFASVAAFQAKWKVGPSGLSAFTLFMTILGIFIASFMLAVPVVYERYDKLARLARIMKELRVGFILTGTGSTLSLLIAFIVTISAWTQAGCKNAENDPNADKGKDYRNALPGWCSTKKAAAIFLWLAFAAWGASLALLIWEWRKGGHSSFKSNKAKDPPFNPPTDHEAVASYDEDEDDSHSAFQHEPPVTRASDPFTDNNYAARPTSSAYSSAPSGGGRQSMDIYGAFQDTAPTGYSPGGYAAPRLPEPDLGPKVSRTMQYAADDPYAKVKASIQGGTTPPHTYSYPDYR</sequence>
<keyword evidence="3 6" id="KW-1133">Transmembrane helix</keyword>
<feature type="domain" description="MARVEL" evidence="7">
    <location>
        <begin position="29"/>
        <end position="183"/>
    </location>
</feature>
<evidence type="ECO:0000256" key="3">
    <source>
        <dbReference type="ARBA" id="ARBA00022989"/>
    </source>
</evidence>
<evidence type="ECO:0000256" key="5">
    <source>
        <dbReference type="SAM" id="MobiDB-lite"/>
    </source>
</evidence>
<organism evidence="8 9">
    <name type="scientific">Cylindrobasidium torrendii FP15055 ss-10</name>
    <dbReference type="NCBI Taxonomy" id="1314674"/>
    <lineage>
        <taxon>Eukaryota</taxon>
        <taxon>Fungi</taxon>
        <taxon>Dikarya</taxon>
        <taxon>Basidiomycota</taxon>
        <taxon>Agaricomycotina</taxon>
        <taxon>Agaricomycetes</taxon>
        <taxon>Agaricomycetidae</taxon>
        <taxon>Agaricales</taxon>
        <taxon>Marasmiineae</taxon>
        <taxon>Physalacriaceae</taxon>
        <taxon>Cylindrobasidium</taxon>
    </lineage>
</organism>
<feature type="transmembrane region" description="Helical" evidence="6">
    <location>
        <begin position="38"/>
        <end position="56"/>
    </location>
</feature>
<evidence type="ECO:0000256" key="2">
    <source>
        <dbReference type="ARBA" id="ARBA00022692"/>
    </source>
</evidence>
<feature type="transmembrane region" description="Helical" evidence="6">
    <location>
        <begin position="68"/>
        <end position="90"/>
    </location>
</feature>
<evidence type="ECO:0000313" key="9">
    <source>
        <dbReference type="Proteomes" id="UP000054007"/>
    </source>
</evidence>
<gene>
    <name evidence="8" type="ORF">CYLTODRAFT_469764</name>
</gene>
<proteinExistence type="predicted"/>
<feature type="transmembrane region" description="Helical" evidence="6">
    <location>
        <begin position="165"/>
        <end position="186"/>
    </location>
</feature>
<reference evidence="8 9" key="1">
    <citation type="journal article" date="2015" name="Fungal Genet. Biol.">
        <title>Evolution of novel wood decay mechanisms in Agaricales revealed by the genome sequences of Fistulina hepatica and Cylindrobasidium torrendii.</title>
        <authorList>
            <person name="Floudas D."/>
            <person name="Held B.W."/>
            <person name="Riley R."/>
            <person name="Nagy L.G."/>
            <person name="Koehler G."/>
            <person name="Ransdell A.S."/>
            <person name="Younus H."/>
            <person name="Chow J."/>
            <person name="Chiniquy J."/>
            <person name="Lipzen A."/>
            <person name="Tritt A."/>
            <person name="Sun H."/>
            <person name="Haridas S."/>
            <person name="LaButti K."/>
            <person name="Ohm R.A."/>
            <person name="Kues U."/>
            <person name="Blanchette R.A."/>
            <person name="Grigoriev I.V."/>
            <person name="Minto R.E."/>
            <person name="Hibbett D.S."/>
        </authorList>
    </citation>
    <scope>NUCLEOTIDE SEQUENCE [LARGE SCALE GENOMIC DNA]</scope>
    <source>
        <strain evidence="8 9">FP15055 ss-10</strain>
    </source>
</reference>
<dbReference type="GO" id="GO:0016020">
    <property type="term" value="C:membrane"/>
    <property type="evidence" value="ECO:0007669"/>
    <property type="project" value="UniProtKB-SubCell"/>
</dbReference>
<accession>A0A0D7B1G7</accession>
<feature type="region of interest" description="Disordered" evidence="5">
    <location>
        <begin position="281"/>
        <end position="305"/>
    </location>
</feature>
<dbReference type="OrthoDB" id="2218151at2759"/>